<evidence type="ECO:0000256" key="5">
    <source>
        <dbReference type="ARBA" id="ARBA00022989"/>
    </source>
</evidence>
<dbReference type="PANTHER" id="PTHR43386">
    <property type="entry name" value="OLIGOPEPTIDE TRANSPORT SYSTEM PERMEASE PROTEIN APPC"/>
    <property type="match status" value="1"/>
</dbReference>
<keyword evidence="2 7" id="KW-0813">Transport</keyword>
<feature type="transmembrane region" description="Helical" evidence="7">
    <location>
        <begin position="75"/>
        <end position="99"/>
    </location>
</feature>
<evidence type="ECO:0000256" key="4">
    <source>
        <dbReference type="ARBA" id="ARBA00022692"/>
    </source>
</evidence>
<dbReference type="GO" id="GO:0005886">
    <property type="term" value="C:plasma membrane"/>
    <property type="evidence" value="ECO:0007669"/>
    <property type="project" value="UniProtKB-SubCell"/>
</dbReference>
<evidence type="ECO:0000259" key="8">
    <source>
        <dbReference type="PROSITE" id="PS50928"/>
    </source>
</evidence>
<keyword evidence="5 7" id="KW-1133">Transmembrane helix</keyword>
<keyword evidence="6 7" id="KW-0472">Membrane</keyword>
<evidence type="ECO:0000256" key="6">
    <source>
        <dbReference type="ARBA" id="ARBA00023136"/>
    </source>
</evidence>
<feature type="transmembrane region" description="Helical" evidence="7">
    <location>
        <begin position="236"/>
        <end position="259"/>
    </location>
</feature>
<feature type="domain" description="ABC transmembrane type-1" evidence="8">
    <location>
        <begin position="71"/>
        <end position="259"/>
    </location>
</feature>
<name>A0A7X2Z9B4_9BACL</name>
<comment type="caution">
    <text evidence="9">The sequence shown here is derived from an EMBL/GenBank/DDBJ whole genome shotgun (WGS) entry which is preliminary data.</text>
</comment>
<dbReference type="CDD" id="cd06261">
    <property type="entry name" value="TM_PBP2"/>
    <property type="match status" value="1"/>
</dbReference>
<dbReference type="PROSITE" id="PS50928">
    <property type="entry name" value="ABC_TM1"/>
    <property type="match status" value="1"/>
</dbReference>
<evidence type="ECO:0000313" key="10">
    <source>
        <dbReference type="Proteomes" id="UP000450917"/>
    </source>
</evidence>
<evidence type="ECO:0000256" key="1">
    <source>
        <dbReference type="ARBA" id="ARBA00004651"/>
    </source>
</evidence>
<dbReference type="EMBL" id="WNZX01000005">
    <property type="protein sequence ID" value="MUG70637.1"/>
    <property type="molecule type" value="Genomic_DNA"/>
</dbReference>
<dbReference type="Pfam" id="PF12911">
    <property type="entry name" value="OppC_N"/>
    <property type="match status" value="1"/>
</dbReference>
<gene>
    <name evidence="9" type="ORF">GNP93_08080</name>
</gene>
<evidence type="ECO:0000256" key="7">
    <source>
        <dbReference type="RuleBase" id="RU363032"/>
    </source>
</evidence>
<dbReference type="Gene3D" id="1.10.3720.10">
    <property type="entry name" value="MetI-like"/>
    <property type="match status" value="1"/>
</dbReference>
<feature type="transmembrane region" description="Helical" evidence="7">
    <location>
        <begin position="12"/>
        <end position="34"/>
    </location>
</feature>
<dbReference type="AlphaFoldDB" id="A0A7X2Z9B4"/>
<dbReference type="PANTHER" id="PTHR43386:SF1">
    <property type="entry name" value="D,D-DIPEPTIDE TRANSPORT SYSTEM PERMEASE PROTEIN DDPC-RELATED"/>
    <property type="match status" value="1"/>
</dbReference>
<feature type="transmembrane region" description="Helical" evidence="7">
    <location>
        <begin position="191"/>
        <end position="216"/>
    </location>
</feature>
<comment type="subcellular location">
    <subcellularLocation>
        <location evidence="1 7">Cell membrane</location>
        <topology evidence="1 7">Multi-pass membrane protein</topology>
    </subcellularLocation>
</comment>
<dbReference type="InterPro" id="IPR035906">
    <property type="entry name" value="MetI-like_sf"/>
</dbReference>
<dbReference type="InterPro" id="IPR025966">
    <property type="entry name" value="OppC_N"/>
</dbReference>
<keyword evidence="10" id="KW-1185">Reference proteome</keyword>
<dbReference type="InterPro" id="IPR050366">
    <property type="entry name" value="BP-dependent_transpt_permease"/>
</dbReference>
<evidence type="ECO:0000256" key="2">
    <source>
        <dbReference type="ARBA" id="ARBA00022448"/>
    </source>
</evidence>
<keyword evidence="3" id="KW-1003">Cell membrane</keyword>
<dbReference type="InterPro" id="IPR000515">
    <property type="entry name" value="MetI-like"/>
</dbReference>
<dbReference type="Pfam" id="PF00528">
    <property type="entry name" value="BPD_transp_1"/>
    <property type="match status" value="1"/>
</dbReference>
<evidence type="ECO:0000313" key="9">
    <source>
        <dbReference type="EMBL" id="MUG70637.1"/>
    </source>
</evidence>
<feature type="transmembrane region" description="Helical" evidence="7">
    <location>
        <begin position="119"/>
        <end position="144"/>
    </location>
</feature>
<comment type="similarity">
    <text evidence="7">Belongs to the binding-protein-dependent transport system permease family.</text>
</comment>
<dbReference type="Proteomes" id="UP000450917">
    <property type="component" value="Unassembled WGS sequence"/>
</dbReference>
<accession>A0A7X2Z9B4</accession>
<dbReference type="GO" id="GO:0055085">
    <property type="term" value="P:transmembrane transport"/>
    <property type="evidence" value="ECO:0007669"/>
    <property type="project" value="InterPro"/>
</dbReference>
<proteinExistence type="inferred from homology"/>
<evidence type="ECO:0000256" key="3">
    <source>
        <dbReference type="ARBA" id="ARBA00022475"/>
    </source>
</evidence>
<organism evidence="9 10">
    <name type="scientific">Paenibacillus validus</name>
    <dbReference type="NCBI Taxonomy" id="44253"/>
    <lineage>
        <taxon>Bacteria</taxon>
        <taxon>Bacillati</taxon>
        <taxon>Bacillota</taxon>
        <taxon>Bacilli</taxon>
        <taxon>Bacillales</taxon>
        <taxon>Paenibacillaceae</taxon>
        <taxon>Paenibacillus</taxon>
    </lineage>
</organism>
<reference evidence="9 10" key="1">
    <citation type="submission" date="2019-11" db="EMBL/GenBank/DDBJ databases">
        <title>Draft genome sequences of five Paenibacillus species of dairy origin.</title>
        <authorList>
            <person name="Olajide A.M."/>
            <person name="Chen S."/>
            <person name="Lapointe G."/>
        </authorList>
    </citation>
    <scope>NUCLEOTIDE SEQUENCE [LARGE SCALE GENOMIC DNA]</scope>
    <source>
        <strain evidence="9 10">2CS3</strain>
    </source>
</reference>
<dbReference type="SUPFAM" id="SSF161098">
    <property type="entry name" value="MetI-like"/>
    <property type="match status" value="1"/>
</dbReference>
<sequence>MIYHLFRRKTVLIGLGLVVFVICLAVFSSLLTSYDPNGVKVEERLMSPSMQHIFGTDDFGRDVYSRVIHGGKTSLIIGATVMLLAVGAGSLIGLFSGFYKTLDHVLMRIMDGLMSFPGLVLAIAMMGVLGGSLTTVIIALSIVYMPRVARVVRGSVLVVREYPFIEAERALGASKIYILFTHILPNCLSSIIIQATFIFSYAVLGEAALSFLGVGVPPTTPSWGNILSDSRVYIVQAWWIAVFPGAAIMLTVLGLNMFGDGLRDMLDPKLRKV</sequence>
<keyword evidence="4 7" id="KW-0812">Transmembrane</keyword>
<protein>
    <submittedName>
        <fullName evidence="9">ABC transporter permease subunit</fullName>
    </submittedName>
</protein>